<proteinExistence type="predicted"/>
<gene>
    <name evidence="1" type="ORF">LTRI10_LOCUS47283</name>
</gene>
<sequence length="215" mass="24275">MPPTSLQLRWLLRYRLISSSSPLALTHKSISSTFAPSHHLPKSSFLPVTFSTWYFQSQSPSPASILELESVTQSLSAELLTNPTVDSLPVPQRLSLRFSHLTGSITPSLILQMLSLSPNAGRAILGFHQWLISNLDFKHIDETFSFFTDYFGRRKDFKATHELLVEGKGVIGSRTFESMVDRLARAGRPKQVVEFLGRRSQTMDLSVIETRLLLW</sequence>
<dbReference type="AlphaFoldDB" id="A0AAV2GA94"/>
<organism evidence="1 2">
    <name type="scientific">Linum trigynum</name>
    <dbReference type="NCBI Taxonomy" id="586398"/>
    <lineage>
        <taxon>Eukaryota</taxon>
        <taxon>Viridiplantae</taxon>
        <taxon>Streptophyta</taxon>
        <taxon>Embryophyta</taxon>
        <taxon>Tracheophyta</taxon>
        <taxon>Spermatophyta</taxon>
        <taxon>Magnoliopsida</taxon>
        <taxon>eudicotyledons</taxon>
        <taxon>Gunneridae</taxon>
        <taxon>Pentapetalae</taxon>
        <taxon>rosids</taxon>
        <taxon>fabids</taxon>
        <taxon>Malpighiales</taxon>
        <taxon>Linaceae</taxon>
        <taxon>Linum</taxon>
    </lineage>
</organism>
<dbReference type="Proteomes" id="UP001497516">
    <property type="component" value="Chromosome 8"/>
</dbReference>
<protein>
    <recommendedName>
        <fullName evidence="3">Pentatricopeptide repeat-containing protein</fullName>
    </recommendedName>
</protein>
<evidence type="ECO:0000313" key="1">
    <source>
        <dbReference type="EMBL" id="CAL1407625.1"/>
    </source>
</evidence>
<dbReference type="EMBL" id="OZ034821">
    <property type="protein sequence ID" value="CAL1407625.1"/>
    <property type="molecule type" value="Genomic_DNA"/>
</dbReference>
<accession>A0AAV2GA94</accession>
<reference evidence="1 2" key="1">
    <citation type="submission" date="2024-04" db="EMBL/GenBank/DDBJ databases">
        <authorList>
            <person name="Fracassetti M."/>
        </authorList>
    </citation>
    <scope>NUCLEOTIDE SEQUENCE [LARGE SCALE GENOMIC DNA]</scope>
</reference>
<evidence type="ECO:0000313" key="2">
    <source>
        <dbReference type="Proteomes" id="UP001497516"/>
    </source>
</evidence>
<name>A0AAV2GA94_9ROSI</name>
<evidence type="ECO:0008006" key="3">
    <source>
        <dbReference type="Google" id="ProtNLM"/>
    </source>
</evidence>
<keyword evidence="2" id="KW-1185">Reference proteome</keyword>